<dbReference type="Proteomes" id="UP000486534">
    <property type="component" value="Unassembled WGS sequence"/>
</dbReference>
<reference evidence="1 2" key="1">
    <citation type="submission" date="2019-10" db="EMBL/GenBank/DDBJ databases">
        <title>Pseudomonas dajingensis sp. nov., isolated from the profound head ulcers of farmed Murray cod (Maccullochella peelii peelii).</title>
        <authorList>
            <person name="Liu Y."/>
        </authorList>
    </citation>
    <scope>NUCLEOTIDE SEQUENCE [LARGE SCALE GENOMIC DNA]</scope>
    <source>
        <strain evidence="1 2">MC042</strain>
    </source>
</reference>
<comment type="caution">
    <text evidence="1">The sequence shown here is derived from an EMBL/GenBank/DDBJ whole genome shotgun (WGS) entry which is preliminary data.</text>
</comment>
<evidence type="ECO:0000313" key="2">
    <source>
        <dbReference type="Proteomes" id="UP000486534"/>
    </source>
</evidence>
<organism evidence="1 2">
    <name type="scientific">Pseudomonas piscis</name>
    <dbReference type="NCBI Taxonomy" id="2614538"/>
    <lineage>
        <taxon>Bacteria</taxon>
        <taxon>Pseudomonadati</taxon>
        <taxon>Pseudomonadota</taxon>
        <taxon>Gammaproteobacteria</taxon>
        <taxon>Pseudomonadales</taxon>
        <taxon>Pseudomonadaceae</taxon>
        <taxon>Pseudomonas</taxon>
    </lineage>
</organism>
<accession>A0A7X1U491</accession>
<proteinExistence type="predicted"/>
<dbReference type="EMBL" id="WHUV01000002">
    <property type="protein sequence ID" value="MQA53743.1"/>
    <property type="molecule type" value="Genomic_DNA"/>
</dbReference>
<protein>
    <submittedName>
        <fullName evidence="1">Uncharacterized protein</fullName>
    </submittedName>
</protein>
<name>A0A7X1U491_9PSED</name>
<dbReference type="RefSeq" id="WP_152897486.1">
    <property type="nucleotide sequence ID" value="NZ_WHUV01000002.1"/>
</dbReference>
<gene>
    <name evidence="1" type="ORF">GDH07_10515</name>
</gene>
<evidence type="ECO:0000313" key="1">
    <source>
        <dbReference type="EMBL" id="MQA53743.1"/>
    </source>
</evidence>
<sequence length="271" mass="29594">MNIAALIARTESGEVLYDTSKSIFGLIKSGPVEYHGRWRRYQSIFYDNIYKFTVEGAISPLVFTVGDCGKPIQSKEGNTYVFYFLGPESFNIKVYCFDVMAPIFSGPALKTRNSAGEFTFNSLQRPLNIIGTNIPPPPSGPWSDKVPVAPLSGGSAYVAQYIANPLAGWGAYGYSVALDPNIEYAAHIPWSRGCFSAFPAGGSQTYMGGMSEGCSGYKGGIRHVFYAAPETSYEPVHSTFPTGVYSLVYGPRPSCSYINTAEYPYPFNPTR</sequence>
<dbReference type="AlphaFoldDB" id="A0A7X1U491"/>